<evidence type="ECO:0000259" key="10">
    <source>
        <dbReference type="PROSITE" id="PS50110"/>
    </source>
</evidence>
<evidence type="ECO:0000256" key="1">
    <source>
        <dbReference type="ARBA" id="ARBA00000085"/>
    </source>
</evidence>
<proteinExistence type="predicted"/>
<dbReference type="EMBL" id="SSOD01000003">
    <property type="protein sequence ID" value="THF63374.1"/>
    <property type="molecule type" value="Genomic_DNA"/>
</dbReference>
<gene>
    <name evidence="11" type="ORF">E6O51_04735</name>
</gene>
<keyword evidence="3 6" id="KW-0597">Phosphoprotein</keyword>
<keyword evidence="12" id="KW-1185">Reference proteome</keyword>
<dbReference type="InterPro" id="IPR036890">
    <property type="entry name" value="HATPase_C_sf"/>
</dbReference>
<evidence type="ECO:0000256" key="4">
    <source>
        <dbReference type="ARBA" id="ARBA00022679"/>
    </source>
</evidence>
<dbReference type="AlphaFoldDB" id="A0A4S4AUC3"/>
<dbReference type="Proteomes" id="UP000307956">
    <property type="component" value="Unassembled WGS sequence"/>
</dbReference>
<comment type="catalytic activity">
    <reaction evidence="1">
        <text>ATP + protein L-histidine = ADP + protein N-phospho-L-histidine.</text>
        <dbReference type="EC" id="2.7.13.3"/>
    </reaction>
</comment>
<dbReference type="SUPFAM" id="SSF52172">
    <property type="entry name" value="CheY-like"/>
    <property type="match status" value="1"/>
</dbReference>
<dbReference type="InterPro" id="IPR035965">
    <property type="entry name" value="PAS-like_dom_sf"/>
</dbReference>
<evidence type="ECO:0000256" key="5">
    <source>
        <dbReference type="ARBA" id="ARBA00022777"/>
    </source>
</evidence>
<dbReference type="SUPFAM" id="SSF47384">
    <property type="entry name" value="Homodimeric domain of signal transducing histidine kinase"/>
    <property type="match status" value="1"/>
</dbReference>
<dbReference type="EC" id="2.7.13.3" evidence="2"/>
<dbReference type="SMART" id="SM00388">
    <property type="entry name" value="HisKA"/>
    <property type="match status" value="1"/>
</dbReference>
<dbReference type="InterPro" id="IPR003594">
    <property type="entry name" value="HATPase_dom"/>
</dbReference>
<evidence type="ECO:0000259" key="9">
    <source>
        <dbReference type="PROSITE" id="PS50109"/>
    </source>
</evidence>
<dbReference type="InterPro" id="IPR013656">
    <property type="entry name" value="PAS_4"/>
</dbReference>
<dbReference type="Pfam" id="PF08448">
    <property type="entry name" value="PAS_4"/>
    <property type="match status" value="1"/>
</dbReference>
<dbReference type="GO" id="GO:0005886">
    <property type="term" value="C:plasma membrane"/>
    <property type="evidence" value="ECO:0007669"/>
    <property type="project" value="TreeGrafter"/>
</dbReference>
<dbReference type="SMART" id="SM00448">
    <property type="entry name" value="REC"/>
    <property type="match status" value="1"/>
</dbReference>
<dbReference type="PROSITE" id="PS50109">
    <property type="entry name" value="HIS_KIN"/>
    <property type="match status" value="1"/>
</dbReference>
<dbReference type="CDD" id="cd00075">
    <property type="entry name" value="HATPase"/>
    <property type="match status" value="1"/>
</dbReference>
<protein>
    <recommendedName>
        <fullName evidence="2">histidine kinase</fullName>
        <ecNumber evidence="2">2.7.13.3</ecNumber>
    </recommendedName>
</protein>
<evidence type="ECO:0000256" key="6">
    <source>
        <dbReference type="PROSITE-ProRule" id="PRU00169"/>
    </source>
</evidence>
<keyword evidence="4" id="KW-0808">Transferase</keyword>
<feature type="region of interest" description="Disordered" evidence="8">
    <location>
        <begin position="1"/>
        <end position="20"/>
    </location>
</feature>
<keyword evidence="7" id="KW-0175">Coiled coil</keyword>
<dbReference type="Pfam" id="PF02518">
    <property type="entry name" value="HATPase_c"/>
    <property type="match status" value="1"/>
</dbReference>
<name>A0A4S4AUC3_9RHOO</name>
<dbReference type="PANTHER" id="PTHR43047">
    <property type="entry name" value="TWO-COMPONENT HISTIDINE PROTEIN KINASE"/>
    <property type="match status" value="1"/>
</dbReference>
<evidence type="ECO:0000313" key="12">
    <source>
        <dbReference type="Proteomes" id="UP000307956"/>
    </source>
</evidence>
<dbReference type="InterPro" id="IPR000014">
    <property type="entry name" value="PAS"/>
</dbReference>
<dbReference type="InterPro" id="IPR011006">
    <property type="entry name" value="CheY-like_superfamily"/>
</dbReference>
<dbReference type="OrthoDB" id="9768069at2"/>
<dbReference type="GO" id="GO:0009927">
    <property type="term" value="F:histidine phosphotransfer kinase activity"/>
    <property type="evidence" value="ECO:0007669"/>
    <property type="project" value="TreeGrafter"/>
</dbReference>
<dbReference type="CDD" id="cd00082">
    <property type="entry name" value="HisKA"/>
    <property type="match status" value="1"/>
</dbReference>
<dbReference type="PROSITE" id="PS50110">
    <property type="entry name" value="RESPONSE_REGULATORY"/>
    <property type="match status" value="1"/>
</dbReference>
<dbReference type="InterPro" id="IPR004358">
    <property type="entry name" value="Sig_transdc_His_kin-like_C"/>
</dbReference>
<keyword evidence="5" id="KW-0418">Kinase</keyword>
<dbReference type="InterPro" id="IPR036097">
    <property type="entry name" value="HisK_dim/P_sf"/>
</dbReference>
<evidence type="ECO:0000313" key="11">
    <source>
        <dbReference type="EMBL" id="THF63374.1"/>
    </source>
</evidence>
<feature type="coiled-coil region" evidence="7">
    <location>
        <begin position="318"/>
        <end position="345"/>
    </location>
</feature>
<dbReference type="PANTHER" id="PTHR43047:SF9">
    <property type="entry name" value="HISTIDINE KINASE"/>
    <property type="match status" value="1"/>
</dbReference>
<dbReference type="Pfam" id="PF00512">
    <property type="entry name" value="HisKA"/>
    <property type="match status" value="1"/>
</dbReference>
<sequence>MKEVAGALHGKAAMHGKPDEDRMDALEGRPDGVYIPGGGVRVVGGVYTEGRAHRVLPEAAIHYLRDGLDEAADLRRFYRYSSSPCLTLTREGHIARLNPAAARLLGGSPAGLQGRRFADYVAEAQRTAFEYFLAAAFVRGRAGGCELGLRPHKRGPEPTVLAEAAADAIGQRCLLMLVDLTEHRHADDALREVEAFGIGVLNALPSQIAVLDPDGVIRAVNTAWQRFAIENGAEALALHPVGMSYRDACLLPPEEPDSAQARAAWEGIERVMRGGVERFTMEYSCDSPGEQRWYQLTAYPLVAPQRGVVVAHEDISARKRAEHSLQQARLEAERANNAKSRLLAAVSHDLRQPLSALGLYVGLLDRHRDESEAMLIRSMKDCVASLSALLTDVLNLSRLEAGALQPQMTDFPIDELLDRIVSVNTPEAMLKHLSLRRARCAPGLCARTDPVLFGRILDNLVSNAVRYTNGGGVLVGCRRSGGRRWIEVWDTGVGIPEASIAEIFDEYRQLDNADRTRGSGLGLAIVEKLARLLGLRIRVASRPGRGSMFAVEMPPGRALHHGDTAVPPLRKVRIGLVEDDPRAARRIGRALTRLGHQVIVAPNGAGLLLMLDGRPPDVVVADYRLREGENGLDAIELVRRHHGEHLPAVMLAGEHDPDIMRSMADRGIVVQHKPVASERLAPCIAGLTERRAG</sequence>
<dbReference type="SUPFAM" id="SSF55785">
    <property type="entry name" value="PYP-like sensor domain (PAS domain)"/>
    <property type="match status" value="2"/>
</dbReference>
<evidence type="ECO:0000256" key="7">
    <source>
        <dbReference type="SAM" id="Coils"/>
    </source>
</evidence>
<dbReference type="Gene3D" id="3.30.450.20">
    <property type="entry name" value="PAS domain"/>
    <property type="match status" value="2"/>
</dbReference>
<dbReference type="SMART" id="SM00091">
    <property type="entry name" value="PAS"/>
    <property type="match status" value="1"/>
</dbReference>
<dbReference type="InterPro" id="IPR005467">
    <property type="entry name" value="His_kinase_dom"/>
</dbReference>
<dbReference type="InterPro" id="IPR001789">
    <property type="entry name" value="Sig_transdc_resp-reg_receiver"/>
</dbReference>
<reference evidence="11 12" key="1">
    <citation type="submission" date="2019-04" db="EMBL/GenBank/DDBJ databases">
        <title>Azoarcus rhizosphaerae sp. nov. isolated from rhizosphere of Ficus religiosa.</title>
        <authorList>
            <person name="Lin S.-Y."/>
            <person name="Hameed A."/>
            <person name="Hsu Y.-H."/>
            <person name="Young C.-C."/>
        </authorList>
    </citation>
    <scope>NUCLEOTIDE SEQUENCE [LARGE SCALE GENOMIC DNA]</scope>
    <source>
        <strain evidence="11 12">CC-YHH848</strain>
    </source>
</reference>
<dbReference type="Gene3D" id="1.10.287.130">
    <property type="match status" value="1"/>
</dbReference>
<evidence type="ECO:0000256" key="8">
    <source>
        <dbReference type="SAM" id="MobiDB-lite"/>
    </source>
</evidence>
<evidence type="ECO:0000256" key="2">
    <source>
        <dbReference type="ARBA" id="ARBA00012438"/>
    </source>
</evidence>
<evidence type="ECO:0000256" key="3">
    <source>
        <dbReference type="ARBA" id="ARBA00022553"/>
    </source>
</evidence>
<dbReference type="SUPFAM" id="SSF55874">
    <property type="entry name" value="ATPase domain of HSP90 chaperone/DNA topoisomerase II/histidine kinase"/>
    <property type="match status" value="1"/>
</dbReference>
<organism evidence="11 12">
    <name type="scientific">Pseudothauera rhizosphaerae</name>
    <dbReference type="NCBI Taxonomy" id="2565932"/>
    <lineage>
        <taxon>Bacteria</taxon>
        <taxon>Pseudomonadati</taxon>
        <taxon>Pseudomonadota</taxon>
        <taxon>Betaproteobacteria</taxon>
        <taxon>Rhodocyclales</taxon>
        <taxon>Zoogloeaceae</taxon>
        <taxon>Pseudothauera</taxon>
    </lineage>
</organism>
<comment type="caution">
    <text evidence="11">The sequence shown here is derived from an EMBL/GenBank/DDBJ whole genome shotgun (WGS) entry which is preliminary data.</text>
</comment>
<dbReference type="SMART" id="SM00387">
    <property type="entry name" value="HATPase_c"/>
    <property type="match status" value="1"/>
</dbReference>
<dbReference type="PRINTS" id="PR00344">
    <property type="entry name" value="BCTRLSENSOR"/>
</dbReference>
<dbReference type="InterPro" id="IPR003661">
    <property type="entry name" value="HisK_dim/P_dom"/>
</dbReference>
<dbReference type="GO" id="GO:0000155">
    <property type="term" value="F:phosphorelay sensor kinase activity"/>
    <property type="evidence" value="ECO:0007669"/>
    <property type="project" value="InterPro"/>
</dbReference>
<dbReference type="Gene3D" id="3.30.565.10">
    <property type="entry name" value="Histidine kinase-like ATPase, C-terminal domain"/>
    <property type="match status" value="1"/>
</dbReference>
<dbReference type="Pfam" id="PF00072">
    <property type="entry name" value="Response_reg"/>
    <property type="match status" value="1"/>
</dbReference>
<feature type="domain" description="Response regulatory" evidence="10">
    <location>
        <begin position="573"/>
        <end position="688"/>
    </location>
</feature>
<dbReference type="CDD" id="cd00156">
    <property type="entry name" value="REC"/>
    <property type="match status" value="1"/>
</dbReference>
<feature type="domain" description="Histidine kinase" evidence="9">
    <location>
        <begin position="345"/>
        <end position="557"/>
    </location>
</feature>
<accession>A0A4S4AUC3</accession>
<dbReference type="Gene3D" id="3.40.50.2300">
    <property type="match status" value="1"/>
</dbReference>
<feature type="modified residue" description="4-aspartylphosphate" evidence="6">
    <location>
        <position position="622"/>
    </location>
</feature>